<feature type="active site" description="Nucleophile" evidence="11">
    <location>
        <position position="127"/>
    </location>
</feature>
<name>C6FGW6_9HELO</name>
<dbReference type="SMR" id="C6FGW6"/>
<evidence type="ECO:0000256" key="12">
    <source>
        <dbReference type="RuleBase" id="RU362015"/>
    </source>
</evidence>
<evidence type="ECO:0000256" key="5">
    <source>
        <dbReference type="ARBA" id="ARBA00022651"/>
    </source>
</evidence>
<evidence type="ECO:0000256" key="8">
    <source>
        <dbReference type="ARBA" id="ARBA00023277"/>
    </source>
</evidence>
<dbReference type="EMBL" id="FJ212324">
    <property type="protein sequence ID" value="ACN89785.1"/>
    <property type="molecule type" value="Genomic_DNA"/>
</dbReference>
<evidence type="ECO:0000256" key="13">
    <source>
        <dbReference type="SAM" id="SignalP"/>
    </source>
</evidence>
<keyword evidence="9 11" id="KW-0326">Glycosidase</keyword>
<feature type="signal peptide" evidence="13">
    <location>
        <begin position="1"/>
        <end position="19"/>
    </location>
</feature>
<dbReference type="AlphaFoldDB" id="C6FGW6"/>
<feature type="domain" description="GH11" evidence="14">
    <location>
        <begin position="43"/>
        <end position="229"/>
    </location>
</feature>
<dbReference type="PANTHER" id="PTHR46828">
    <property type="entry name" value="ENDO-1,4-BETA-XYLANASE A-RELATED"/>
    <property type="match status" value="1"/>
</dbReference>
<reference evidence="15" key="1">
    <citation type="journal article" date="2009" name="Enzyme Microb. Technol.">
        <title>Cloning, expression and characterization of a novel acidic xylanase, XYL11B, from the acidophilic fungus Bispora sp. MEY-1.</title>
        <authorList>
            <person name="Luo H."/>
            <person name="Wang Y."/>
            <person name="Li J."/>
            <person name="Wang H."/>
            <person name="Yang J."/>
            <person name="Yang Y."/>
            <person name="Huang H."/>
            <person name="Fan Y."/>
            <person name="Yao B."/>
        </authorList>
    </citation>
    <scope>NUCLEOTIDE SEQUENCE</scope>
    <source>
        <strain evidence="15">MEY-1</strain>
    </source>
</reference>
<sequence>MHAFSYLAVALSALPLLQAAPTSVQKRGAHNFMLSPDHPLMVAKRNASLARRSSTNYDQDYTTGGSVYFAPASGEFYVSWDTTDDFVVGVGWNPGSTEPITHGGSFNVDSGLASLSVYGWSTNPLVEYYIIDDEVDLPLSGTEKGTVYSDGSTYTIWENQRVDEPSIEGTSTFNQYISIRDSPRVSGTVTVENHFQAWANLGMDLGTLNFQVIAIESWDGSGNAYQTVSN</sequence>
<comment type="similarity">
    <text evidence="3 11 12">Belongs to the glycosyl hydrolase 11 (cellulase G) family.</text>
</comment>
<evidence type="ECO:0000256" key="1">
    <source>
        <dbReference type="ARBA" id="ARBA00000681"/>
    </source>
</evidence>
<dbReference type="InterPro" id="IPR013319">
    <property type="entry name" value="GH11/12"/>
</dbReference>
<dbReference type="InterPro" id="IPR033123">
    <property type="entry name" value="GH11_dom"/>
</dbReference>
<evidence type="ECO:0000256" key="10">
    <source>
        <dbReference type="ARBA" id="ARBA00023326"/>
    </source>
</evidence>
<dbReference type="PROSITE" id="PS51761">
    <property type="entry name" value="GH11_3"/>
    <property type="match status" value="1"/>
</dbReference>
<dbReference type="PANTHER" id="PTHR46828:SF4">
    <property type="entry name" value="ENDO-1,4-BETA-XYLANASE"/>
    <property type="match status" value="1"/>
</dbReference>
<evidence type="ECO:0000256" key="6">
    <source>
        <dbReference type="ARBA" id="ARBA00022729"/>
    </source>
</evidence>
<dbReference type="Gene3D" id="2.60.120.180">
    <property type="match status" value="1"/>
</dbReference>
<proteinExistence type="inferred from homology"/>
<accession>C6FGW6</accession>
<evidence type="ECO:0000256" key="9">
    <source>
        <dbReference type="ARBA" id="ARBA00023295"/>
    </source>
</evidence>
<dbReference type="UniPathway" id="UPA00114"/>
<keyword evidence="7 11" id="KW-0378">Hydrolase</keyword>
<evidence type="ECO:0000313" key="15">
    <source>
        <dbReference type="EMBL" id="ACN89785.1"/>
    </source>
</evidence>
<dbReference type="CAZy" id="GH11">
    <property type="family name" value="Glycoside Hydrolase Family 11"/>
</dbReference>
<dbReference type="SUPFAM" id="SSF49899">
    <property type="entry name" value="Concanavalin A-like lectins/glucanases"/>
    <property type="match status" value="1"/>
</dbReference>
<evidence type="ECO:0000256" key="2">
    <source>
        <dbReference type="ARBA" id="ARBA00004851"/>
    </source>
</evidence>
<keyword evidence="5 11" id="KW-0858">Xylan degradation</keyword>
<dbReference type="FunFam" id="2.60.120.180:FF:000002">
    <property type="entry name" value="Endo-1,4-beta-xylanase A"/>
    <property type="match status" value="1"/>
</dbReference>
<dbReference type="InterPro" id="IPR001137">
    <property type="entry name" value="Glyco_hydro_11"/>
</dbReference>
<evidence type="ECO:0000256" key="7">
    <source>
        <dbReference type="ARBA" id="ARBA00022801"/>
    </source>
</evidence>
<comment type="pathway">
    <text evidence="2 11 12">Glycan degradation; xylan degradation.</text>
</comment>
<dbReference type="EC" id="3.2.1.8" evidence="4 11"/>
<evidence type="ECO:0000256" key="3">
    <source>
        <dbReference type="ARBA" id="ARBA00007792"/>
    </source>
</evidence>
<evidence type="ECO:0000256" key="11">
    <source>
        <dbReference type="PROSITE-ProRule" id="PRU01097"/>
    </source>
</evidence>
<keyword evidence="6 13" id="KW-0732">Signal</keyword>
<keyword evidence="8 11" id="KW-0119">Carbohydrate metabolism</keyword>
<evidence type="ECO:0000259" key="14">
    <source>
        <dbReference type="PROSITE" id="PS51761"/>
    </source>
</evidence>
<comment type="catalytic activity">
    <reaction evidence="1 11 12">
        <text>Endohydrolysis of (1-&gt;4)-beta-D-xylosidic linkages in xylans.</text>
        <dbReference type="EC" id="3.2.1.8"/>
    </reaction>
</comment>
<dbReference type="Pfam" id="PF00457">
    <property type="entry name" value="Glyco_hydro_11"/>
    <property type="match status" value="1"/>
</dbReference>
<feature type="active site" description="Proton donor" evidence="11">
    <location>
        <position position="216"/>
    </location>
</feature>
<dbReference type="InterPro" id="IPR013320">
    <property type="entry name" value="ConA-like_dom_sf"/>
</dbReference>
<dbReference type="GO" id="GO:0031176">
    <property type="term" value="F:endo-1,4-beta-xylanase activity"/>
    <property type="evidence" value="ECO:0007669"/>
    <property type="project" value="UniProtKB-UniRule"/>
</dbReference>
<feature type="chain" id="PRO_5002963392" description="Endo-1,4-beta-xylanase" evidence="13">
    <location>
        <begin position="20"/>
        <end position="230"/>
    </location>
</feature>
<organism evidence="15">
    <name type="scientific">Bispora sp. MEY-1</name>
    <dbReference type="NCBI Taxonomy" id="554688"/>
    <lineage>
        <taxon>Eukaryota</taxon>
        <taxon>Fungi</taxon>
        <taxon>Dikarya</taxon>
        <taxon>Ascomycota</taxon>
        <taxon>Pezizomycotina</taxon>
        <taxon>Leotiomycetes</taxon>
        <taxon>Helotiales</taxon>
        <taxon>Helotiaceae</taxon>
        <taxon>Bispora</taxon>
    </lineage>
</organism>
<dbReference type="PRINTS" id="PR00911">
    <property type="entry name" value="GLHYDRLASE11"/>
</dbReference>
<evidence type="ECO:0000256" key="4">
    <source>
        <dbReference type="ARBA" id="ARBA00012590"/>
    </source>
</evidence>
<gene>
    <name evidence="15" type="primary">xyl11B</name>
</gene>
<protein>
    <recommendedName>
        <fullName evidence="4 11">Endo-1,4-beta-xylanase</fullName>
        <ecNumber evidence="4 11">3.2.1.8</ecNumber>
    </recommendedName>
</protein>
<dbReference type="GO" id="GO:0045493">
    <property type="term" value="P:xylan catabolic process"/>
    <property type="evidence" value="ECO:0007669"/>
    <property type="project" value="UniProtKB-UniRule"/>
</dbReference>
<keyword evidence="10 11" id="KW-0624">Polysaccharide degradation</keyword>